<comment type="caution">
    <text evidence="2">The sequence shown here is derived from an EMBL/GenBank/DDBJ whole genome shotgun (WGS) entry which is preliminary data.</text>
</comment>
<feature type="region of interest" description="Disordered" evidence="1">
    <location>
        <begin position="199"/>
        <end position="232"/>
    </location>
</feature>
<evidence type="ECO:0000256" key="1">
    <source>
        <dbReference type="SAM" id="MobiDB-lite"/>
    </source>
</evidence>
<organism evidence="2 3">
    <name type="scientific">Euplotes crassus</name>
    <dbReference type="NCBI Taxonomy" id="5936"/>
    <lineage>
        <taxon>Eukaryota</taxon>
        <taxon>Sar</taxon>
        <taxon>Alveolata</taxon>
        <taxon>Ciliophora</taxon>
        <taxon>Intramacronucleata</taxon>
        <taxon>Spirotrichea</taxon>
        <taxon>Hypotrichia</taxon>
        <taxon>Euplotida</taxon>
        <taxon>Euplotidae</taxon>
        <taxon>Moneuplotes</taxon>
    </lineage>
</organism>
<keyword evidence="3" id="KW-1185">Reference proteome</keyword>
<evidence type="ECO:0000313" key="3">
    <source>
        <dbReference type="Proteomes" id="UP001295684"/>
    </source>
</evidence>
<dbReference type="Proteomes" id="UP001295684">
    <property type="component" value="Unassembled WGS sequence"/>
</dbReference>
<accession>A0AAD2D044</accession>
<protein>
    <submittedName>
        <fullName evidence="2">Uncharacterized protein</fullName>
    </submittedName>
</protein>
<reference evidence="2" key="1">
    <citation type="submission" date="2023-07" db="EMBL/GenBank/DDBJ databases">
        <authorList>
            <consortium name="AG Swart"/>
            <person name="Singh M."/>
            <person name="Singh A."/>
            <person name="Seah K."/>
            <person name="Emmerich C."/>
        </authorList>
    </citation>
    <scope>NUCLEOTIDE SEQUENCE</scope>
    <source>
        <strain evidence="2">DP1</strain>
    </source>
</reference>
<dbReference type="AlphaFoldDB" id="A0AAD2D044"/>
<gene>
    <name evidence="2" type="ORF">ECRASSUSDP1_LOCUS17090</name>
</gene>
<feature type="compositionally biased region" description="Basic and acidic residues" evidence="1">
    <location>
        <begin position="206"/>
        <end position="232"/>
    </location>
</feature>
<evidence type="ECO:0000313" key="2">
    <source>
        <dbReference type="EMBL" id="CAI2375726.1"/>
    </source>
</evidence>
<dbReference type="EMBL" id="CAMPGE010017221">
    <property type="protein sequence ID" value="CAI2375726.1"/>
    <property type="molecule type" value="Genomic_DNA"/>
</dbReference>
<proteinExistence type="predicted"/>
<sequence length="232" mass="27243">MKSTEITDNIKYYEDRKLIFKKLYTIGQFLYLADISPKNEILDNKIKELEKDLQDEFLKKPRILKFVEKLSQKKHDSQNEEEGKGLPSNEILKELRIFTAIDYVLIANYLIIDKADALIKDLEGKENITYEEVIQHLNRILKAKSTVDEVSIVKKMLKNRILVPIIRRKGPTPPTSRKRILNNCIKLRQKFVNVLYPETDDGNLSEDDKSSTLTKTRMEREEEFKDPDIDQE</sequence>
<name>A0AAD2D044_EUPCR</name>